<reference evidence="4" key="1">
    <citation type="submission" date="2018-09" db="EMBL/GenBank/DDBJ databases">
        <authorList>
            <person name="Livingstone P.G."/>
            <person name="Whitworth D.E."/>
        </authorList>
    </citation>
    <scope>NUCLEOTIDE SEQUENCE [LARGE SCALE GENOMIC DNA]</scope>
    <source>
        <strain evidence="4">CA051B</strain>
    </source>
</reference>
<dbReference type="Gene3D" id="1.10.530.10">
    <property type="match status" value="1"/>
</dbReference>
<dbReference type="AlphaFoldDB" id="A0A3A8N6J3"/>
<proteinExistence type="inferred from homology"/>
<accession>A0A3A8N6J3</accession>
<feature type="domain" description="Transglycosylase SLT" evidence="2">
    <location>
        <begin position="94"/>
        <end position="202"/>
    </location>
</feature>
<evidence type="ECO:0000256" key="1">
    <source>
        <dbReference type="ARBA" id="ARBA00007734"/>
    </source>
</evidence>
<dbReference type="Pfam" id="PF01464">
    <property type="entry name" value="SLT"/>
    <property type="match status" value="1"/>
</dbReference>
<comment type="similarity">
    <text evidence="1">Belongs to the transglycosylase Slt family.</text>
</comment>
<comment type="caution">
    <text evidence="3">The sequence shown here is derived from an EMBL/GenBank/DDBJ whole genome shotgun (WGS) entry which is preliminary data.</text>
</comment>
<keyword evidence="4" id="KW-1185">Reference proteome</keyword>
<dbReference type="GO" id="GO:0016020">
    <property type="term" value="C:membrane"/>
    <property type="evidence" value="ECO:0007669"/>
    <property type="project" value="InterPro"/>
</dbReference>
<dbReference type="PANTHER" id="PTHR37423:SF5">
    <property type="entry name" value="SOLUBLE LYTIC MUREIN TRANSGLYCOSYLASE"/>
    <property type="match status" value="1"/>
</dbReference>
<dbReference type="EMBL" id="RAWB01000776">
    <property type="protein sequence ID" value="RKH39876.1"/>
    <property type="molecule type" value="Genomic_DNA"/>
</dbReference>
<organism evidence="3 4">
    <name type="scientific">Corallococcus llansteffanensis</name>
    <dbReference type="NCBI Taxonomy" id="2316731"/>
    <lineage>
        <taxon>Bacteria</taxon>
        <taxon>Pseudomonadati</taxon>
        <taxon>Myxococcota</taxon>
        <taxon>Myxococcia</taxon>
        <taxon>Myxococcales</taxon>
        <taxon>Cystobacterineae</taxon>
        <taxon>Myxococcaceae</taxon>
        <taxon>Corallococcus</taxon>
    </lineage>
</organism>
<dbReference type="InterPro" id="IPR000189">
    <property type="entry name" value="Transglyc_AS"/>
</dbReference>
<evidence type="ECO:0000259" key="2">
    <source>
        <dbReference type="Pfam" id="PF01464"/>
    </source>
</evidence>
<evidence type="ECO:0000313" key="4">
    <source>
        <dbReference type="Proteomes" id="UP000272888"/>
    </source>
</evidence>
<protein>
    <submittedName>
        <fullName evidence="3">Lytic transglycosylase domain-containing protein</fullName>
    </submittedName>
</protein>
<dbReference type="SUPFAM" id="SSF53955">
    <property type="entry name" value="Lysozyme-like"/>
    <property type="match status" value="1"/>
</dbReference>
<dbReference type="InterPro" id="IPR023346">
    <property type="entry name" value="Lysozyme-like_dom_sf"/>
</dbReference>
<dbReference type="PANTHER" id="PTHR37423">
    <property type="entry name" value="SOLUBLE LYTIC MUREIN TRANSGLYCOSYLASE-RELATED"/>
    <property type="match status" value="1"/>
</dbReference>
<dbReference type="RefSeq" id="WP_147451593.1">
    <property type="nucleotide sequence ID" value="NZ_RAWB01000776.1"/>
</dbReference>
<dbReference type="InterPro" id="IPR008258">
    <property type="entry name" value="Transglycosylase_SLT_dom_1"/>
</dbReference>
<dbReference type="GO" id="GO:0000270">
    <property type="term" value="P:peptidoglycan metabolic process"/>
    <property type="evidence" value="ECO:0007669"/>
    <property type="project" value="InterPro"/>
</dbReference>
<dbReference type="GO" id="GO:0008933">
    <property type="term" value="F:peptidoglycan lytic transglycosylase activity"/>
    <property type="evidence" value="ECO:0007669"/>
    <property type="project" value="InterPro"/>
</dbReference>
<feature type="non-terminal residue" evidence="3">
    <location>
        <position position="1"/>
    </location>
</feature>
<name>A0A3A8N6J3_9BACT</name>
<gene>
    <name evidence="3" type="ORF">D7V93_39980</name>
</gene>
<dbReference type="CDD" id="cd13401">
    <property type="entry name" value="Slt70-like"/>
    <property type="match status" value="1"/>
</dbReference>
<dbReference type="PROSITE" id="PS00922">
    <property type="entry name" value="TRANSGLYCOSYLASE"/>
    <property type="match status" value="1"/>
</dbReference>
<evidence type="ECO:0000313" key="3">
    <source>
        <dbReference type="EMBL" id="RKH39876.1"/>
    </source>
</evidence>
<sequence>PKQLTLPRPPELELAVALTRTGLFRDAADEVQSRVSGLRTADQALPFAHALLQLGEFGHAHGVAARYLWGRAFGAKAPDALAAFYPRAFAQAVETEATRQSLDPFLVWAIMRRESAFRPEVMSAADARGLMQIIPPTATEIALKMAEPAPAPADLFAPERNIRYGAWYLAQLMKRFAHPALAAAAYNAGPKAAVRWTQERGSLPLDLFVESIPYRETRGYVKQVLADLYLYHRFYEQDGAKARLAMTVPAPSADGVTF</sequence>
<dbReference type="Proteomes" id="UP000272888">
    <property type="component" value="Unassembled WGS sequence"/>
</dbReference>